<keyword evidence="3" id="KW-0614">Plasmid</keyword>
<sequence length="266" mass="30229">MPYIQCNGADLYYEDHGEGPPIVFLHGVMASHRFFEPQLTALSKEYRTIAVDFRGHGRSEKTELGHTVTQYARDLQAFLSQHERENVVLVGWSMGALVSWEYVDQFGTKDIRGLVDVDMEASRFQWDDYEYGLTDLDGLQTTLTLAQQDQETLIERITEQVFKEPPSAETRNMVFDELSRVPAPIKSAILFDALTRDYRDVLHEIDVPTVVCAGADEKRGSVASTRHVAEIVSEGSFELFEESGHCPTLEEPERFNRIVSQFTESL</sequence>
<dbReference type="Pfam" id="PF12697">
    <property type="entry name" value="Abhydrolase_6"/>
    <property type="match status" value="1"/>
</dbReference>
<dbReference type="RefSeq" id="WP_012945291.1">
    <property type="nucleotide sequence ID" value="NC_013744.1"/>
</dbReference>
<feature type="domain" description="AB hydrolase-1" evidence="2">
    <location>
        <begin position="22"/>
        <end position="257"/>
    </location>
</feature>
<evidence type="ECO:0000313" key="3">
    <source>
        <dbReference type="EMBL" id="ADB63047.1"/>
    </source>
</evidence>
<dbReference type="OrthoDB" id="111592at2157"/>
<evidence type="ECO:0000259" key="2">
    <source>
        <dbReference type="Pfam" id="PF12697"/>
    </source>
</evidence>
<dbReference type="InterPro" id="IPR000073">
    <property type="entry name" value="AB_hydrolase_1"/>
</dbReference>
<dbReference type="KEGG" id="htu:Htur_4227"/>
<name>D2S100_HALTV</name>
<proteinExistence type="predicted"/>
<reference evidence="3 4" key="1">
    <citation type="journal article" date="2010" name="Stand. Genomic Sci.">
        <title>Complete genome sequence of Haloterrigena turkmenica type strain (4k).</title>
        <authorList>
            <person name="Saunders E."/>
            <person name="Tindall B.J."/>
            <person name="Fahnrich R."/>
            <person name="Lapidus A."/>
            <person name="Copeland A."/>
            <person name="Del Rio T.G."/>
            <person name="Lucas S."/>
            <person name="Chen F."/>
            <person name="Tice H."/>
            <person name="Cheng J.F."/>
            <person name="Han C."/>
            <person name="Detter J.C."/>
            <person name="Bruce D."/>
            <person name="Goodwin L."/>
            <person name="Chain P."/>
            <person name="Pitluck S."/>
            <person name="Pati A."/>
            <person name="Ivanova N."/>
            <person name="Mavromatis K."/>
            <person name="Chen A."/>
            <person name="Palaniappan K."/>
            <person name="Land M."/>
            <person name="Hauser L."/>
            <person name="Chang Y.J."/>
            <person name="Jeffries C.D."/>
            <person name="Brettin T."/>
            <person name="Rohde M."/>
            <person name="Goker M."/>
            <person name="Bristow J."/>
            <person name="Eisen J.A."/>
            <person name="Markowitz V."/>
            <person name="Hugenholtz P."/>
            <person name="Klenk H.P."/>
            <person name="Kyrpides N.C."/>
        </authorList>
    </citation>
    <scope>NUCLEOTIDE SEQUENCE [LARGE SCALE GENOMIC DNA]</scope>
    <source>
        <strain evidence="4">ATCC 51198 / DSM 5511 / JCM 9101 / NCIMB 13204 / VKM B-1734 / 4k</strain>
    </source>
</reference>
<dbReference type="PANTHER" id="PTHR43798">
    <property type="entry name" value="MONOACYLGLYCEROL LIPASE"/>
    <property type="match status" value="1"/>
</dbReference>
<geneLocation type="plasmid" evidence="3 4">
    <name>pHTUR01</name>
</geneLocation>
<dbReference type="InterPro" id="IPR029058">
    <property type="entry name" value="AB_hydrolase_fold"/>
</dbReference>
<gene>
    <name evidence="3" type="ordered locus">Htur_4227</name>
</gene>
<dbReference type="GO" id="GO:0016020">
    <property type="term" value="C:membrane"/>
    <property type="evidence" value="ECO:0007669"/>
    <property type="project" value="TreeGrafter"/>
</dbReference>
<keyword evidence="1 3" id="KW-0378">Hydrolase</keyword>
<dbReference type="EMBL" id="CP001861">
    <property type="protein sequence ID" value="ADB63047.1"/>
    <property type="molecule type" value="Genomic_DNA"/>
</dbReference>
<dbReference type="ESTHER" id="haltv-d2s100">
    <property type="family name" value="6_AlphaBeta_hydrolase"/>
</dbReference>
<dbReference type="SUPFAM" id="SSF53474">
    <property type="entry name" value="alpha/beta-Hydrolases"/>
    <property type="match status" value="1"/>
</dbReference>
<dbReference type="Gene3D" id="3.40.50.1820">
    <property type="entry name" value="alpha/beta hydrolase"/>
    <property type="match status" value="1"/>
</dbReference>
<protein>
    <submittedName>
        <fullName evidence="3">Alpha/beta hydrolase fold protein</fullName>
    </submittedName>
</protein>
<dbReference type="PANTHER" id="PTHR43798:SF31">
    <property type="entry name" value="AB HYDROLASE SUPERFAMILY PROTEIN YCLE"/>
    <property type="match status" value="1"/>
</dbReference>
<organism evidence="3 4">
    <name type="scientific">Haloterrigena turkmenica (strain ATCC 51198 / DSM 5511 / JCM 9101 / NCIMB 13204 / VKM B-1734 / 4k)</name>
    <name type="common">Halococcus turkmenicus</name>
    <dbReference type="NCBI Taxonomy" id="543526"/>
    <lineage>
        <taxon>Archaea</taxon>
        <taxon>Methanobacteriati</taxon>
        <taxon>Methanobacteriota</taxon>
        <taxon>Stenosarchaea group</taxon>
        <taxon>Halobacteria</taxon>
        <taxon>Halobacteriales</taxon>
        <taxon>Natrialbaceae</taxon>
        <taxon>Haloterrigena</taxon>
    </lineage>
</organism>
<accession>D2S100</accession>
<dbReference type="GeneID" id="8744855"/>
<evidence type="ECO:0000313" key="4">
    <source>
        <dbReference type="Proteomes" id="UP000001903"/>
    </source>
</evidence>
<dbReference type="InterPro" id="IPR050266">
    <property type="entry name" value="AB_hydrolase_sf"/>
</dbReference>
<dbReference type="AlphaFoldDB" id="D2S100"/>
<dbReference type="HOGENOM" id="CLU_020336_50_1_2"/>
<dbReference type="Proteomes" id="UP000001903">
    <property type="component" value="Plasmid pHTUR01"/>
</dbReference>
<keyword evidence="4" id="KW-1185">Reference proteome</keyword>
<evidence type="ECO:0000256" key="1">
    <source>
        <dbReference type="ARBA" id="ARBA00022801"/>
    </source>
</evidence>
<dbReference type="GO" id="GO:0016787">
    <property type="term" value="F:hydrolase activity"/>
    <property type="evidence" value="ECO:0007669"/>
    <property type="project" value="UniProtKB-KW"/>
</dbReference>